<proteinExistence type="inferred from homology"/>
<keyword evidence="5 14" id="KW-0812">Transmembrane</keyword>
<evidence type="ECO:0000256" key="8">
    <source>
        <dbReference type="ARBA" id="ARBA00022989"/>
    </source>
</evidence>
<evidence type="ECO:0000256" key="9">
    <source>
        <dbReference type="ARBA" id="ARBA00023065"/>
    </source>
</evidence>
<dbReference type="Proteomes" id="UP000828924">
    <property type="component" value="Chromosome"/>
</dbReference>
<protein>
    <submittedName>
        <fullName evidence="15">DUF1211 domain-containing protein</fullName>
    </submittedName>
</protein>
<evidence type="ECO:0000256" key="7">
    <source>
        <dbReference type="ARBA" id="ARBA00022958"/>
    </source>
</evidence>
<evidence type="ECO:0000256" key="2">
    <source>
        <dbReference type="ARBA" id="ARBA00006920"/>
    </source>
</evidence>
<evidence type="ECO:0000256" key="12">
    <source>
        <dbReference type="ARBA" id="ARBA00034430"/>
    </source>
</evidence>
<keyword evidence="16" id="KW-1185">Reference proteome</keyword>
<evidence type="ECO:0000256" key="3">
    <source>
        <dbReference type="ARBA" id="ARBA00022448"/>
    </source>
</evidence>
<evidence type="ECO:0000256" key="11">
    <source>
        <dbReference type="ARBA" id="ARBA00023303"/>
    </source>
</evidence>
<reference evidence="15 16" key="1">
    <citation type="submission" date="2021-03" db="EMBL/GenBank/DDBJ databases">
        <title>Complete genome of Streptomyces formicae strain 1H-GS9 (DSM 100524).</title>
        <authorList>
            <person name="Atanasov K.E."/>
            <person name="Altabella T."/>
            <person name="Ferrer A."/>
        </authorList>
    </citation>
    <scope>NUCLEOTIDE SEQUENCE [LARGE SCALE GENOMIC DNA]</scope>
    <source>
        <strain evidence="15 16">1H-GS9</strain>
    </source>
</reference>
<feature type="transmembrane region" description="Helical" evidence="14">
    <location>
        <begin position="102"/>
        <end position="120"/>
    </location>
</feature>
<evidence type="ECO:0000256" key="10">
    <source>
        <dbReference type="ARBA" id="ARBA00023136"/>
    </source>
</evidence>
<keyword evidence="11" id="KW-0407">Ion channel</keyword>
<evidence type="ECO:0000256" key="4">
    <source>
        <dbReference type="ARBA" id="ARBA00022538"/>
    </source>
</evidence>
<dbReference type="Pfam" id="PF06736">
    <property type="entry name" value="TMEM175"/>
    <property type="match status" value="1"/>
</dbReference>
<accession>A0ABY3WLW6</accession>
<keyword evidence="9" id="KW-0406">Ion transport</keyword>
<evidence type="ECO:0000256" key="5">
    <source>
        <dbReference type="ARBA" id="ARBA00022692"/>
    </source>
</evidence>
<keyword evidence="10 14" id="KW-0472">Membrane</keyword>
<dbReference type="PANTHER" id="PTHR31462">
    <property type="entry name" value="ENDOSOMAL/LYSOSOMAL POTASSIUM CHANNEL TMEM175"/>
    <property type="match status" value="1"/>
</dbReference>
<sequence>MPPRAPAGSVRAVSPVGRGPGAEDVDTVIGRERLLAFGDAVFAIAITLLALDINVPEGLPDAELGEALLAILADVGAFLLSFVVIGVLWLSQHSVFAKVARLDSWLLYLYLALLAVIAGLPFPTRLISDYGDTAPATAVYAGAIALASALLTAISLRLHFRPELATPGVPRESLGRSVQEGAVMVLVFAASIPLTLVSPKVAQISWLAAIPLRRWLAFRSRPAPPAG</sequence>
<organism evidence="15 16">
    <name type="scientific">Streptomyces formicae</name>
    <dbReference type="NCBI Taxonomy" id="1616117"/>
    <lineage>
        <taxon>Bacteria</taxon>
        <taxon>Bacillati</taxon>
        <taxon>Actinomycetota</taxon>
        <taxon>Actinomycetes</taxon>
        <taxon>Kitasatosporales</taxon>
        <taxon>Streptomycetaceae</taxon>
        <taxon>Streptomyces</taxon>
    </lineage>
</organism>
<keyword evidence="6" id="KW-0631">Potassium channel</keyword>
<feature type="transmembrane region" description="Helical" evidence="14">
    <location>
        <begin position="140"/>
        <end position="160"/>
    </location>
</feature>
<comment type="subcellular location">
    <subcellularLocation>
        <location evidence="1">Membrane</location>
        <topology evidence="1">Multi-pass membrane protein</topology>
    </subcellularLocation>
</comment>
<evidence type="ECO:0000256" key="6">
    <source>
        <dbReference type="ARBA" id="ARBA00022826"/>
    </source>
</evidence>
<evidence type="ECO:0000313" key="15">
    <source>
        <dbReference type="EMBL" id="UNM13619.1"/>
    </source>
</evidence>
<evidence type="ECO:0000256" key="1">
    <source>
        <dbReference type="ARBA" id="ARBA00004141"/>
    </source>
</evidence>
<feature type="transmembrane region" description="Helical" evidence="14">
    <location>
        <begin position="34"/>
        <end position="55"/>
    </location>
</feature>
<keyword evidence="4" id="KW-0633">Potassium transport</keyword>
<feature type="region of interest" description="Disordered" evidence="13">
    <location>
        <begin position="1"/>
        <end position="20"/>
    </location>
</feature>
<keyword evidence="8 14" id="KW-1133">Transmembrane helix</keyword>
<evidence type="ECO:0000256" key="13">
    <source>
        <dbReference type="SAM" id="MobiDB-lite"/>
    </source>
</evidence>
<dbReference type="EMBL" id="CP071872">
    <property type="protein sequence ID" value="UNM13619.1"/>
    <property type="molecule type" value="Genomic_DNA"/>
</dbReference>
<evidence type="ECO:0000313" key="16">
    <source>
        <dbReference type="Proteomes" id="UP000828924"/>
    </source>
</evidence>
<comment type="similarity">
    <text evidence="2">Belongs to the TMEM175 family.</text>
</comment>
<keyword evidence="7" id="KW-0630">Potassium</keyword>
<evidence type="ECO:0000256" key="14">
    <source>
        <dbReference type="SAM" id="Phobius"/>
    </source>
</evidence>
<keyword evidence="3" id="KW-0813">Transport</keyword>
<dbReference type="InterPro" id="IPR010617">
    <property type="entry name" value="TMEM175-like"/>
</dbReference>
<comment type="catalytic activity">
    <reaction evidence="12">
        <text>K(+)(in) = K(+)(out)</text>
        <dbReference type="Rhea" id="RHEA:29463"/>
        <dbReference type="ChEBI" id="CHEBI:29103"/>
    </reaction>
</comment>
<gene>
    <name evidence="15" type="ORF">J4032_21035</name>
</gene>
<dbReference type="PANTHER" id="PTHR31462:SF5">
    <property type="entry name" value="ENDOSOMAL_LYSOSOMAL PROTON CHANNEL TMEM175"/>
    <property type="match status" value="1"/>
</dbReference>
<feature type="transmembrane region" description="Helical" evidence="14">
    <location>
        <begin position="67"/>
        <end position="90"/>
    </location>
</feature>
<name>A0ABY3WLW6_9ACTN</name>